<dbReference type="Gene3D" id="3.30.450.40">
    <property type="match status" value="1"/>
</dbReference>
<dbReference type="SMART" id="SM00388">
    <property type="entry name" value="HisKA"/>
    <property type="match status" value="1"/>
</dbReference>
<keyword evidence="3 6" id="KW-0597">Phosphoprotein</keyword>
<dbReference type="OrthoDB" id="6973808at2"/>
<dbReference type="InterPro" id="IPR005467">
    <property type="entry name" value="His_kinase_dom"/>
</dbReference>
<dbReference type="PROSITE" id="PS50109">
    <property type="entry name" value="HIS_KIN"/>
    <property type="match status" value="1"/>
</dbReference>
<dbReference type="Pfam" id="PF08448">
    <property type="entry name" value="PAS_4"/>
    <property type="match status" value="2"/>
</dbReference>
<dbReference type="AlphaFoldDB" id="A0A1H1TW79"/>
<dbReference type="Pfam" id="PF13426">
    <property type="entry name" value="PAS_9"/>
    <property type="match status" value="1"/>
</dbReference>
<accession>A0A1H1TW79</accession>
<dbReference type="InterPro" id="IPR003018">
    <property type="entry name" value="GAF"/>
</dbReference>
<feature type="domain" description="PAC" evidence="10">
    <location>
        <begin position="249"/>
        <end position="304"/>
    </location>
</feature>
<dbReference type="STRING" id="487184.SAMN05216421_1902"/>
<dbReference type="SMART" id="SM00387">
    <property type="entry name" value="HATPase_c"/>
    <property type="match status" value="1"/>
</dbReference>
<dbReference type="CDD" id="cd00082">
    <property type="entry name" value="HisKA"/>
    <property type="match status" value="1"/>
</dbReference>
<organism evidence="11 12">
    <name type="scientific">Halopseudomonas xinjiangensis</name>
    <dbReference type="NCBI Taxonomy" id="487184"/>
    <lineage>
        <taxon>Bacteria</taxon>
        <taxon>Pseudomonadati</taxon>
        <taxon>Pseudomonadota</taxon>
        <taxon>Gammaproteobacteria</taxon>
        <taxon>Pseudomonadales</taxon>
        <taxon>Pseudomonadaceae</taxon>
        <taxon>Halopseudomonas</taxon>
    </lineage>
</organism>
<evidence type="ECO:0000256" key="4">
    <source>
        <dbReference type="ARBA" id="ARBA00022679"/>
    </source>
</evidence>
<protein>
    <recommendedName>
        <fullName evidence="2">histidine kinase</fullName>
        <ecNumber evidence="2">2.7.13.3</ecNumber>
    </recommendedName>
</protein>
<dbReference type="InterPro" id="IPR029016">
    <property type="entry name" value="GAF-like_dom_sf"/>
</dbReference>
<dbReference type="InterPro" id="IPR036097">
    <property type="entry name" value="HisK_dim/P_sf"/>
</dbReference>
<dbReference type="GO" id="GO:0000155">
    <property type="term" value="F:phosphorelay sensor kinase activity"/>
    <property type="evidence" value="ECO:0007669"/>
    <property type="project" value="InterPro"/>
</dbReference>
<dbReference type="InterPro" id="IPR013656">
    <property type="entry name" value="PAS_4"/>
</dbReference>
<dbReference type="SMART" id="SM00065">
    <property type="entry name" value="GAF"/>
    <property type="match status" value="1"/>
</dbReference>
<dbReference type="InterPro" id="IPR001789">
    <property type="entry name" value="Sig_transdc_resp-reg_receiver"/>
</dbReference>
<evidence type="ECO:0000259" key="9">
    <source>
        <dbReference type="PROSITE" id="PS50110"/>
    </source>
</evidence>
<evidence type="ECO:0000256" key="3">
    <source>
        <dbReference type="ARBA" id="ARBA00022553"/>
    </source>
</evidence>
<evidence type="ECO:0000256" key="5">
    <source>
        <dbReference type="ARBA" id="ARBA00022777"/>
    </source>
</evidence>
<feature type="domain" description="PAC" evidence="10">
    <location>
        <begin position="121"/>
        <end position="174"/>
    </location>
</feature>
<dbReference type="SUPFAM" id="SSF47384">
    <property type="entry name" value="Homodimeric domain of signal transducing histidine kinase"/>
    <property type="match status" value="1"/>
</dbReference>
<dbReference type="Gene3D" id="3.40.50.2300">
    <property type="match status" value="1"/>
</dbReference>
<evidence type="ECO:0000259" key="10">
    <source>
        <dbReference type="PROSITE" id="PS50113"/>
    </source>
</evidence>
<dbReference type="PANTHER" id="PTHR43065">
    <property type="entry name" value="SENSOR HISTIDINE KINASE"/>
    <property type="match status" value="1"/>
</dbReference>
<dbReference type="InterPro" id="IPR004358">
    <property type="entry name" value="Sig_transdc_His_kin-like_C"/>
</dbReference>
<dbReference type="PRINTS" id="PR00344">
    <property type="entry name" value="BCTRLSENSOR"/>
</dbReference>
<dbReference type="InterPro" id="IPR036890">
    <property type="entry name" value="HATPase_C_sf"/>
</dbReference>
<name>A0A1H1TW79_9GAMM</name>
<evidence type="ECO:0000259" key="8">
    <source>
        <dbReference type="PROSITE" id="PS50109"/>
    </source>
</evidence>
<dbReference type="InterPro" id="IPR001610">
    <property type="entry name" value="PAC"/>
</dbReference>
<dbReference type="InterPro" id="IPR000014">
    <property type="entry name" value="PAS"/>
</dbReference>
<proteinExistence type="predicted"/>
<dbReference type="SMART" id="SM00086">
    <property type="entry name" value="PAC"/>
    <property type="match status" value="2"/>
</dbReference>
<dbReference type="Pfam" id="PF00072">
    <property type="entry name" value="Response_reg"/>
    <property type="match status" value="1"/>
</dbReference>
<feature type="domain" description="PAC" evidence="10">
    <location>
        <begin position="551"/>
        <end position="617"/>
    </location>
</feature>
<dbReference type="CDD" id="cd00130">
    <property type="entry name" value="PAS"/>
    <property type="match status" value="1"/>
</dbReference>
<keyword evidence="12" id="KW-1185">Reference proteome</keyword>
<dbReference type="SUPFAM" id="SSF55874">
    <property type="entry name" value="ATPase domain of HSP90 chaperone/DNA topoisomerase II/histidine kinase"/>
    <property type="match status" value="1"/>
</dbReference>
<dbReference type="RefSeq" id="WP_093393709.1">
    <property type="nucleotide sequence ID" value="NZ_LT629736.1"/>
</dbReference>
<dbReference type="InterPro" id="IPR035965">
    <property type="entry name" value="PAS-like_dom_sf"/>
</dbReference>
<dbReference type="InterPro" id="IPR000700">
    <property type="entry name" value="PAS-assoc_C"/>
</dbReference>
<dbReference type="Gene3D" id="3.30.450.20">
    <property type="entry name" value="PAS domain"/>
    <property type="match status" value="3"/>
</dbReference>
<dbReference type="Pfam" id="PF02518">
    <property type="entry name" value="HATPase_c"/>
    <property type="match status" value="1"/>
</dbReference>
<keyword evidence="4" id="KW-0808">Transferase</keyword>
<evidence type="ECO:0000256" key="2">
    <source>
        <dbReference type="ARBA" id="ARBA00012438"/>
    </source>
</evidence>
<dbReference type="InterPro" id="IPR011006">
    <property type="entry name" value="CheY-like_superfamily"/>
</dbReference>
<keyword evidence="5" id="KW-0418">Kinase</keyword>
<evidence type="ECO:0000313" key="11">
    <source>
        <dbReference type="EMBL" id="SDS64462.1"/>
    </source>
</evidence>
<dbReference type="SUPFAM" id="SSF55781">
    <property type="entry name" value="GAF domain-like"/>
    <property type="match status" value="1"/>
</dbReference>
<evidence type="ECO:0000256" key="6">
    <source>
        <dbReference type="PROSITE-ProRule" id="PRU00169"/>
    </source>
</evidence>
<evidence type="ECO:0000256" key="7">
    <source>
        <dbReference type="SAM" id="MobiDB-lite"/>
    </source>
</evidence>
<dbReference type="Gene3D" id="3.30.565.10">
    <property type="entry name" value="Histidine kinase-like ATPase, C-terminal domain"/>
    <property type="match status" value="1"/>
</dbReference>
<sequence length="988" mass="107926">MTSADSNASNHPRPSSFLRGGGDTGELIRRHDWSATPLGPLESWPQSLRTVTSMLLLSPVPMVLLWGREGVMIYNDPYSRFAGARHPQLLGCDVRQGWPEVAEFNDHVMRAGLAGETLTYHDQEFTLLRHGRPEQVWVNLDYSPVLDESGAPAGVIAVVVETSKSVRAKNRLQAERTRLARLFEQAPSLMAMLEGPEHIYQMANPAYRQLVGERPLLGLPVREALPELVRQGFIELLDKVYRTGEAYASTSAVELRRGLNENEEKRFVDFVFQPITDGDNKVSGIFITGYDVTERAQAEDRARFLDSLGKATSTRSDSDSVLDITTAMLGAYLGVAVCAYADMDADEDGFNIRGNWSKPGASGIIGHHHLADFGQLAVANLSAGRPLILHDTRQQLPANEAETFLALGLAATICLPLVKGGRLTALMAVHHDQPRNWTSDEIALMTEVTDRSWAHIERVRAEAEVRLAEQRFREALEVEVAERTAALAQSQAHIRAVSETTHMYQGLIAPTGRLLYMNATALAGIGASAEDVTGMLFWETPWFSGTPGAPEQLREAVERVAAGSPVALDITVNLPTGVRSFDFAMRPVRNENGDVVAIVPEAVEVTARKQAEQALQQAQKMEALGNLTGGIAHDFNNLLMAIQGSLELLGKRMPDDPALVRLVNNARAGVERGAALTSRMLSFARKQELRSEQVDLRSLVIGMTELLERSLGAMVTIETSFADRLPFVETDPNQLEAALLNLALNARDAMGGKGHIHIEAAEAVLQEPDQGLPAGRYVRLDVRDEGEGMDAPTLKRATEPFFTTKGVGKGTGLGLSMVHGFAEQSRGKLLLSSQPGKGTVASVWLPALNIEAEYRPRPVKAAEPTPQMPPLTVLTVDDDHLVLMNTADMLREYDHQVLMARSAREALVLLKHIRVDLVITDHAMPQMTGSQLIAEIQQDYPAIAIILASGYAELPAGLDPGLTRLAKPFTQADLARAIWRATQPSQPH</sequence>
<dbReference type="SMART" id="SM00448">
    <property type="entry name" value="REC"/>
    <property type="match status" value="1"/>
</dbReference>
<dbReference type="Proteomes" id="UP000243207">
    <property type="component" value="Chromosome I"/>
</dbReference>
<feature type="compositionally biased region" description="Polar residues" evidence="7">
    <location>
        <begin position="1"/>
        <end position="13"/>
    </location>
</feature>
<dbReference type="Gene3D" id="1.10.287.130">
    <property type="match status" value="1"/>
</dbReference>
<dbReference type="Pfam" id="PF00512">
    <property type="entry name" value="HisKA"/>
    <property type="match status" value="1"/>
</dbReference>
<dbReference type="SUPFAM" id="SSF55785">
    <property type="entry name" value="PYP-like sensor domain (PAS domain)"/>
    <property type="match status" value="3"/>
</dbReference>
<dbReference type="SMART" id="SM00091">
    <property type="entry name" value="PAS"/>
    <property type="match status" value="2"/>
</dbReference>
<dbReference type="EMBL" id="LT629736">
    <property type="protein sequence ID" value="SDS64462.1"/>
    <property type="molecule type" value="Genomic_DNA"/>
</dbReference>
<dbReference type="EC" id="2.7.13.3" evidence="2"/>
<evidence type="ECO:0000256" key="1">
    <source>
        <dbReference type="ARBA" id="ARBA00000085"/>
    </source>
</evidence>
<reference evidence="12" key="1">
    <citation type="submission" date="2016-10" db="EMBL/GenBank/DDBJ databases">
        <authorList>
            <person name="Varghese N."/>
            <person name="Submissions S."/>
        </authorList>
    </citation>
    <scope>NUCLEOTIDE SEQUENCE [LARGE SCALE GENOMIC DNA]</scope>
    <source>
        <strain evidence="12">NRRL B-51270</strain>
    </source>
</reference>
<comment type="catalytic activity">
    <reaction evidence="1">
        <text>ATP + protein L-histidine = ADP + protein N-phospho-L-histidine.</text>
        <dbReference type="EC" id="2.7.13.3"/>
    </reaction>
</comment>
<evidence type="ECO:0000313" key="12">
    <source>
        <dbReference type="Proteomes" id="UP000243207"/>
    </source>
</evidence>
<dbReference type="InterPro" id="IPR003661">
    <property type="entry name" value="HisK_dim/P_dom"/>
</dbReference>
<gene>
    <name evidence="11" type="ORF">SAMN05216421_1902</name>
</gene>
<dbReference type="PROSITE" id="PS50113">
    <property type="entry name" value="PAC"/>
    <property type="match status" value="3"/>
</dbReference>
<dbReference type="Pfam" id="PF01590">
    <property type="entry name" value="GAF"/>
    <property type="match status" value="1"/>
</dbReference>
<feature type="domain" description="Response regulatory" evidence="9">
    <location>
        <begin position="872"/>
        <end position="982"/>
    </location>
</feature>
<feature type="modified residue" description="4-aspartylphosphate" evidence="6">
    <location>
        <position position="921"/>
    </location>
</feature>
<dbReference type="NCBIfam" id="TIGR00229">
    <property type="entry name" value="sensory_box"/>
    <property type="match status" value="1"/>
</dbReference>
<dbReference type="PROSITE" id="PS50110">
    <property type="entry name" value="RESPONSE_REGULATORY"/>
    <property type="match status" value="1"/>
</dbReference>
<dbReference type="PANTHER" id="PTHR43065:SF49">
    <property type="entry name" value="HISTIDINE KINASE"/>
    <property type="match status" value="1"/>
</dbReference>
<feature type="region of interest" description="Disordered" evidence="7">
    <location>
        <begin position="1"/>
        <end position="21"/>
    </location>
</feature>
<dbReference type="InterPro" id="IPR003594">
    <property type="entry name" value="HATPase_dom"/>
</dbReference>
<dbReference type="SUPFAM" id="SSF52172">
    <property type="entry name" value="CheY-like"/>
    <property type="match status" value="1"/>
</dbReference>
<feature type="domain" description="Histidine kinase" evidence="8">
    <location>
        <begin position="630"/>
        <end position="849"/>
    </location>
</feature>